<feature type="domain" description="MYND-type" evidence="6">
    <location>
        <begin position="133"/>
        <end position="171"/>
    </location>
</feature>
<evidence type="ECO:0000256" key="4">
    <source>
        <dbReference type="PROSITE-ProRule" id="PRU00134"/>
    </source>
</evidence>
<dbReference type="GO" id="GO:0008270">
    <property type="term" value="F:zinc ion binding"/>
    <property type="evidence" value="ECO:0007669"/>
    <property type="project" value="UniProtKB-KW"/>
</dbReference>
<keyword evidence="8" id="KW-1185">Reference proteome</keyword>
<dbReference type="InterPro" id="IPR002893">
    <property type="entry name" value="Znf_MYND"/>
</dbReference>
<keyword evidence="2 4" id="KW-0863">Zinc-finger</keyword>
<dbReference type="InParanoid" id="A0A078A204"/>
<evidence type="ECO:0000313" key="8">
    <source>
        <dbReference type="Proteomes" id="UP000039865"/>
    </source>
</evidence>
<feature type="compositionally biased region" description="Acidic residues" evidence="5">
    <location>
        <begin position="319"/>
        <end position="330"/>
    </location>
</feature>
<name>A0A078A204_STYLE</name>
<sequence>MEEINAVVEQEYQEMWNNWIIFQKFDTTNDILQIKKQIGLVDDKVDFSVRQSIMQPPNLQEIYEGIINGIIKRRELGLYQNAFTYYCELQTALNEFLKMYGTSLKKEVILDLFQNLTGLSLTKENVPKIVVRCNNCNSYVYYTNNCNKCRNAFYCDQSCVKADLTIHCKKCIHDLPMTPQLFSPLIVELHSGTDMKHNITLYYEHEMKFSQKIRGMQLFMHLSKFFLKHRWLKGNKYSVEESEQSVIRFIYHADNLNNSGGAIDEEEEYKVQQTPHNPTKYQPVPQPFHTSSRHSKQDSINQSQLSQNDVSMRSKTDDNNDESSEDQESDDAMREFYKQQRSEKTQQEKEIKDEFYAKLPIIQEIKVVFLNFGALITDILQEQHTSYKRYIHIFRFPY</sequence>
<dbReference type="SUPFAM" id="SSF144232">
    <property type="entry name" value="HIT/MYND zinc finger-like"/>
    <property type="match status" value="1"/>
</dbReference>
<dbReference type="PROSITE" id="PS01360">
    <property type="entry name" value="ZF_MYND_1"/>
    <property type="match status" value="1"/>
</dbReference>
<evidence type="ECO:0000256" key="2">
    <source>
        <dbReference type="ARBA" id="ARBA00022771"/>
    </source>
</evidence>
<evidence type="ECO:0000256" key="3">
    <source>
        <dbReference type="ARBA" id="ARBA00022833"/>
    </source>
</evidence>
<keyword evidence="3" id="KW-0862">Zinc</keyword>
<reference evidence="7 8" key="1">
    <citation type="submission" date="2014-06" db="EMBL/GenBank/DDBJ databases">
        <authorList>
            <person name="Swart Estienne"/>
        </authorList>
    </citation>
    <scope>NUCLEOTIDE SEQUENCE [LARGE SCALE GENOMIC DNA]</scope>
    <source>
        <strain evidence="7 8">130c</strain>
    </source>
</reference>
<gene>
    <name evidence="7" type="primary">Contig12035.g12872</name>
    <name evidence="7" type="ORF">STYLEM_4827</name>
</gene>
<evidence type="ECO:0000256" key="5">
    <source>
        <dbReference type="SAM" id="MobiDB-lite"/>
    </source>
</evidence>
<feature type="compositionally biased region" description="Polar residues" evidence="5">
    <location>
        <begin position="298"/>
        <end position="311"/>
    </location>
</feature>
<proteinExistence type="predicted"/>
<accession>A0A078A204</accession>
<dbReference type="OMA" id="AKMTPSI"/>
<evidence type="ECO:0000259" key="6">
    <source>
        <dbReference type="PROSITE" id="PS50865"/>
    </source>
</evidence>
<feature type="compositionally biased region" description="Polar residues" evidence="5">
    <location>
        <begin position="271"/>
        <end position="280"/>
    </location>
</feature>
<dbReference type="OrthoDB" id="283753at2759"/>
<dbReference type="PROSITE" id="PS50865">
    <property type="entry name" value="ZF_MYND_2"/>
    <property type="match status" value="1"/>
</dbReference>
<dbReference type="Proteomes" id="UP000039865">
    <property type="component" value="Unassembled WGS sequence"/>
</dbReference>
<evidence type="ECO:0000256" key="1">
    <source>
        <dbReference type="ARBA" id="ARBA00022723"/>
    </source>
</evidence>
<dbReference type="AlphaFoldDB" id="A0A078A204"/>
<dbReference type="EMBL" id="CCKQ01004679">
    <property type="protein sequence ID" value="CDW75832.1"/>
    <property type="molecule type" value="Genomic_DNA"/>
</dbReference>
<protein>
    <recommendedName>
        <fullName evidence="6">MYND-type domain-containing protein</fullName>
    </recommendedName>
</protein>
<feature type="region of interest" description="Disordered" evidence="5">
    <location>
        <begin position="267"/>
        <end position="332"/>
    </location>
</feature>
<organism evidence="7 8">
    <name type="scientific">Stylonychia lemnae</name>
    <name type="common">Ciliate</name>
    <dbReference type="NCBI Taxonomy" id="5949"/>
    <lineage>
        <taxon>Eukaryota</taxon>
        <taxon>Sar</taxon>
        <taxon>Alveolata</taxon>
        <taxon>Ciliophora</taxon>
        <taxon>Intramacronucleata</taxon>
        <taxon>Spirotrichea</taxon>
        <taxon>Stichotrichia</taxon>
        <taxon>Sporadotrichida</taxon>
        <taxon>Oxytrichidae</taxon>
        <taxon>Stylonychinae</taxon>
        <taxon>Stylonychia</taxon>
    </lineage>
</organism>
<evidence type="ECO:0000313" key="7">
    <source>
        <dbReference type="EMBL" id="CDW75832.1"/>
    </source>
</evidence>
<keyword evidence="1" id="KW-0479">Metal-binding</keyword>